<dbReference type="GeneID" id="20222343"/>
<feature type="transmembrane region" description="Helical" evidence="8">
    <location>
        <begin position="236"/>
        <end position="258"/>
    </location>
</feature>
<keyword evidence="5 8" id="KW-1133">Transmembrane helix</keyword>
<dbReference type="PANTHER" id="PTHR11827">
    <property type="entry name" value="SOLUTE CARRIER FAMILY 12, CATION COTRANSPORTERS"/>
    <property type="match status" value="1"/>
</dbReference>
<dbReference type="Proteomes" id="UP000002729">
    <property type="component" value="Unassembled WGS sequence"/>
</dbReference>
<feature type="region of interest" description="Disordered" evidence="7">
    <location>
        <begin position="21"/>
        <end position="74"/>
    </location>
</feature>
<keyword evidence="11" id="KW-1185">Reference proteome</keyword>
<dbReference type="GO" id="GO:0016020">
    <property type="term" value="C:membrane"/>
    <property type="evidence" value="ECO:0007669"/>
    <property type="project" value="UniProtKB-SubCell"/>
</dbReference>
<feature type="compositionally biased region" description="Basic and acidic residues" evidence="7">
    <location>
        <begin position="140"/>
        <end position="150"/>
    </location>
</feature>
<dbReference type="AlphaFoldDB" id="F0YC09"/>
<dbReference type="GO" id="GO:0015377">
    <property type="term" value="F:chloride:monoatomic cation symporter activity"/>
    <property type="evidence" value="ECO:0007669"/>
    <property type="project" value="InterPro"/>
</dbReference>
<evidence type="ECO:0000313" key="10">
    <source>
        <dbReference type="EMBL" id="EGB07220.1"/>
    </source>
</evidence>
<evidence type="ECO:0000313" key="11">
    <source>
        <dbReference type="Proteomes" id="UP000002729"/>
    </source>
</evidence>
<keyword evidence="3" id="KW-0813">Transport</keyword>
<evidence type="ECO:0000256" key="7">
    <source>
        <dbReference type="SAM" id="MobiDB-lite"/>
    </source>
</evidence>
<feature type="transmembrane region" description="Helical" evidence="8">
    <location>
        <begin position="278"/>
        <end position="299"/>
    </location>
</feature>
<dbReference type="FunFam" id="1.20.1740.10:FF:000013">
    <property type="entry name" value="Solute carrier family 12 member"/>
    <property type="match status" value="1"/>
</dbReference>
<dbReference type="OrthoDB" id="2020542at2759"/>
<organism evidence="11">
    <name type="scientific">Aureococcus anophagefferens</name>
    <name type="common">Harmful bloom alga</name>
    <dbReference type="NCBI Taxonomy" id="44056"/>
    <lineage>
        <taxon>Eukaryota</taxon>
        <taxon>Sar</taxon>
        <taxon>Stramenopiles</taxon>
        <taxon>Ochrophyta</taxon>
        <taxon>Pelagophyceae</taxon>
        <taxon>Pelagomonadales</taxon>
        <taxon>Pelagomonadaceae</taxon>
        <taxon>Aureococcus</taxon>
    </lineage>
</organism>
<evidence type="ECO:0000256" key="4">
    <source>
        <dbReference type="ARBA" id="ARBA00022692"/>
    </source>
</evidence>
<feature type="transmembrane region" description="Helical" evidence="8">
    <location>
        <begin position="569"/>
        <end position="586"/>
    </location>
</feature>
<comment type="subcellular location">
    <subcellularLocation>
        <location evidence="1">Membrane</location>
        <topology evidence="1">Multi-pass membrane protein</topology>
    </subcellularLocation>
</comment>
<dbReference type="Pfam" id="PF00324">
    <property type="entry name" value="AA_permease"/>
    <property type="match status" value="1"/>
</dbReference>
<keyword evidence="4 8" id="KW-0812">Transmembrane</keyword>
<feature type="transmembrane region" description="Helical" evidence="8">
    <location>
        <begin position="428"/>
        <end position="454"/>
    </location>
</feature>
<feature type="transmembrane region" description="Helical" evidence="8">
    <location>
        <begin position="545"/>
        <end position="563"/>
    </location>
</feature>
<gene>
    <name evidence="10" type="ORF">AURANDRAFT_53926</name>
</gene>
<dbReference type="eggNOG" id="KOG2082">
    <property type="taxonomic scope" value="Eukaryota"/>
</dbReference>
<evidence type="ECO:0000256" key="2">
    <source>
        <dbReference type="ARBA" id="ARBA00010593"/>
    </source>
</evidence>
<evidence type="ECO:0000256" key="6">
    <source>
        <dbReference type="ARBA" id="ARBA00023136"/>
    </source>
</evidence>
<dbReference type="PANTHER" id="PTHR11827:SF72">
    <property type="entry name" value="GH08340P"/>
    <property type="match status" value="1"/>
</dbReference>
<evidence type="ECO:0000256" key="3">
    <source>
        <dbReference type="ARBA" id="ARBA00022448"/>
    </source>
</evidence>
<sequence length="616" mass="65458">MQPHLSHDELHTVDVLKSLACPSFDDGDDKPLKRRSSWKEEHAGLNPPSPLARASSGCLDFPSDGGGSEPERDADEVDDILRASVKGDVSRLLPEVSRAALIERLRTDLFEAQEKKEAGDDDAASAPGFATPPAASVSPREADDKAEAAPAAGEEKLGTFKGVFLPCLQNILGVILFLRLCWITGQAGALGATGIVLICATSTFLTALSLSAVATNGKVEAGGPYFVISRNLGPEVGTAVGLLFYLGTTIAASMYVLGAVEALYDGFAGATRSADFPLRSVLTALAMMALLAAIVHVGVKQVNAAASVFLSIVLLSVFCLIMGILLFAGDAYSGELGGGDRDFFDNVKPNFEEDDGVQWDFRSLLAIFYPSVTGIMAGSNRSGVLATPSKSIPLGTLAAIALTTFLYVVVVWLYGLVVAHDVLIEEKLVVALVAWPSPIIVKLGIIMSCVGAALQSLTGAPRLLAAIASDGALPVLAAFAPPVDAGWPALALTWFVASIPCLAGELNAITPIVTMFFLLMYATVNLSCFCLAYLKSPGFRPTWRYFHWSSALLGFFWCVGLMFTISWRGLEATLALIFAFSIMYYVRKQRISKDWGDAGAGLRFQVARDQLLALTE</sequence>
<evidence type="ECO:0000256" key="8">
    <source>
        <dbReference type="SAM" id="Phobius"/>
    </source>
</evidence>
<keyword evidence="6 8" id="KW-0472">Membrane</keyword>
<evidence type="ECO:0000256" key="1">
    <source>
        <dbReference type="ARBA" id="ARBA00004141"/>
    </source>
</evidence>
<feature type="region of interest" description="Disordered" evidence="7">
    <location>
        <begin position="115"/>
        <end position="150"/>
    </location>
</feature>
<evidence type="ECO:0000259" key="9">
    <source>
        <dbReference type="Pfam" id="PF00324"/>
    </source>
</evidence>
<dbReference type="EMBL" id="GL833131">
    <property type="protein sequence ID" value="EGB07220.1"/>
    <property type="molecule type" value="Genomic_DNA"/>
</dbReference>
<feature type="domain" description="Amino acid permease/ SLC12A" evidence="9">
    <location>
        <begin position="162"/>
        <end position="596"/>
    </location>
</feature>
<feature type="transmembrane region" description="Helical" evidence="8">
    <location>
        <begin position="306"/>
        <end position="328"/>
    </location>
</feature>
<dbReference type="RefSeq" id="XP_009037856.1">
    <property type="nucleotide sequence ID" value="XM_009039608.1"/>
</dbReference>
<feature type="transmembrane region" description="Helical" evidence="8">
    <location>
        <begin position="512"/>
        <end position="533"/>
    </location>
</feature>
<accession>F0YC09</accession>
<feature type="transmembrane region" description="Helical" evidence="8">
    <location>
        <begin position="191"/>
        <end position="215"/>
    </location>
</feature>
<dbReference type="InParanoid" id="F0YC09"/>
<reference evidence="10 11" key="1">
    <citation type="journal article" date="2011" name="Proc. Natl. Acad. Sci. U.S.A.">
        <title>Niche of harmful alga Aureococcus anophagefferens revealed through ecogenomics.</title>
        <authorList>
            <person name="Gobler C.J."/>
            <person name="Berry D.L."/>
            <person name="Dyhrman S.T."/>
            <person name="Wilhelm S.W."/>
            <person name="Salamov A."/>
            <person name="Lobanov A.V."/>
            <person name="Zhang Y."/>
            <person name="Collier J.L."/>
            <person name="Wurch L.L."/>
            <person name="Kustka A.B."/>
            <person name="Dill B.D."/>
            <person name="Shah M."/>
            <person name="VerBerkmoes N.C."/>
            <person name="Kuo A."/>
            <person name="Terry A."/>
            <person name="Pangilinan J."/>
            <person name="Lindquist E.A."/>
            <person name="Lucas S."/>
            <person name="Paulsen I.T."/>
            <person name="Hattenrath-Lehmann T.K."/>
            <person name="Talmage S.C."/>
            <person name="Walker E.A."/>
            <person name="Koch F."/>
            <person name="Burson A.M."/>
            <person name="Marcoval M.A."/>
            <person name="Tang Y.Z."/>
            <person name="Lecleir G.R."/>
            <person name="Coyne K.J."/>
            <person name="Berg G.M."/>
            <person name="Bertrand E.M."/>
            <person name="Saito M.A."/>
            <person name="Gladyshev V.N."/>
            <person name="Grigoriev I.V."/>
        </authorList>
    </citation>
    <scope>NUCLEOTIDE SEQUENCE [LARGE SCALE GENOMIC DNA]</scope>
    <source>
        <strain evidence="11">CCMP 1984</strain>
    </source>
</reference>
<dbReference type="KEGG" id="aaf:AURANDRAFT_53926"/>
<feature type="non-terminal residue" evidence="10">
    <location>
        <position position="616"/>
    </location>
</feature>
<dbReference type="Gene3D" id="1.20.1740.10">
    <property type="entry name" value="Amino acid/polyamine transporter I"/>
    <property type="match status" value="1"/>
</dbReference>
<feature type="transmembrane region" description="Helical" evidence="8">
    <location>
        <begin position="392"/>
        <end position="416"/>
    </location>
</feature>
<comment type="similarity">
    <text evidence="2">Belongs to the SLC12A transporter family.</text>
</comment>
<dbReference type="OMA" id="YCEAMEN"/>
<protein>
    <recommendedName>
        <fullName evidence="9">Amino acid permease/ SLC12A domain-containing protein</fullName>
    </recommendedName>
</protein>
<evidence type="ECO:0000256" key="5">
    <source>
        <dbReference type="ARBA" id="ARBA00022989"/>
    </source>
</evidence>
<name>F0YC09_AURAN</name>
<dbReference type="InterPro" id="IPR004841">
    <property type="entry name" value="AA-permease/SLC12A_dom"/>
</dbReference>
<dbReference type="InterPro" id="IPR004842">
    <property type="entry name" value="SLC12A_fam"/>
</dbReference>
<proteinExistence type="inferred from homology"/>